<dbReference type="EMBL" id="MU795379">
    <property type="protein sequence ID" value="KAJ3806785.1"/>
    <property type="molecule type" value="Genomic_DNA"/>
</dbReference>
<protein>
    <submittedName>
        <fullName evidence="1">Uncharacterized protein</fullName>
    </submittedName>
</protein>
<dbReference type="Proteomes" id="UP001163835">
    <property type="component" value="Unassembled WGS sequence"/>
</dbReference>
<reference evidence="1" key="1">
    <citation type="submission" date="2022-09" db="EMBL/GenBank/DDBJ databases">
        <title>A Global Phylogenomic Analysis of the Shiitake Genus Lentinula.</title>
        <authorList>
            <consortium name="DOE Joint Genome Institute"/>
            <person name="Sierra-Patev S."/>
            <person name="Min B."/>
            <person name="Naranjo-Ortiz M."/>
            <person name="Looney B."/>
            <person name="Konkel Z."/>
            <person name="Slot J.C."/>
            <person name="Sakamoto Y."/>
            <person name="Steenwyk J.L."/>
            <person name="Rokas A."/>
            <person name="Carro J."/>
            <person name="Camarero S."/>
            <person name="Ferreira P."/>
            <person name="Molpeceres G."/>
            <person name="Ruiz-Duenas F.J."/>
            <person name="Serrano A."/>
            <person name="Henrissat B."/>
            <person name="Drula E."/>
            <person name="Hughes K.W."/>
            <person name="Mata J.L."/>
            <person name="Ishikawa N.K."/>
            <person name="Vargas-Isla R."/>
            <person name="Ushijima S."/>
            <person name="Smith C.A."/>
            <person name="Ahrendt S."/>
            <person name="Andreopoulos W."/>
            <person name="He G."/>
            <person name="Labutti K."/>
            <person name="Lipzen A."/>
            <person name="Ng V."/>
            <person name="Riley R."/>
            <person name="Sandor L."/>
            <person name="Barry K."/>
            <person name="Martinez A.T."/>
            <person name="Xiao Y."/>
            <person name="Gibbons J.G."/>
            <person name="Terashima K."/>
            <person name="Grigoriev I.V."/>
            <person name="Hibbett D.S."/>
        </authorList>
    </citation>
    <scope>NUCLEOTIDE SEQUENCE</scope>
    <source>
        <strain evidence="1">TMI1499</strain>
    </source>
</reference>
<evidence type="ECO:0000313" key="2">
    <source>
        <dbReference type="Proteomes" id="UP001163835"/>
    </source>
</evidence>
<accession>A0ACC1TPW7</accession>
<feature type="non-terminal residue" evidence="1">
    <location>
        <position position="521"/>
    </location>
</feature>
<keyword evidence="2" id="KW-1185">Reference proteome</keyword>
<organism evidence="1 2">
    <name type="scientific">Lentinula aff. lateritia</name>
    <dbReference type="NCBI Taxonomy" id="2804960"/>
    <lineage>
        <taxon>Eukaryota</taxon>
        <taxon>Fungi</taxon>
        <taxon>Dikarya</taxon>
        <taxon>Basidiomycota</taxon>
        <taxon>Agaricomycotina</taxon>
        <taxon>Agaricomycetes</taxon>
        <taxon>Agaricomycetidae</taxon>
        <taxon>Agaricales</taxon>
        <taxon>Marasmiineae</taxon>
        <taxon>Omphalotaceae</taxon>
        <taxon>Lentinula</taxon>
    </lineage>
</organism>
<sequence length="521" mass="59813">VDDLVKLWNDGIFMARTYQHPRGRSVRAALALLVCDMPAARLLGGFAHFSSNADPCSMCKTSDLNNLNSQSFLPRTNEEHRRGARAWLAAQSEEERDLLFRRNGVRYSDLLRLDYWDPVRNTVVDPMHGFYLRILQRHCRQIWGMNVELVDCEGLWEIKLPTEEGKATAKEIFDHGTASNLRNLKADSLRYLALQEGLDYRRNKKALADSLLHWAAQDNSLPNHCSNSVTASSNNKSSADQEFNAAHQAFLDGQPKTHFKKLSTETIQKLANLYGVHAFTPAGAPSRAKQTLIDALFKWRDLIHNIVRQLSFFIRFIDNHTFPIPQRFESGITSENGQLLNKAATRRSGVLGKDTLAAIREDMEKLRTPSWMAAAPNHPGEALQGKFTADQWRAFCTVNLPITLIRLWGSLPHEERRYEMLVNFMHLITSIRLADMQVMTEERIQTFEHHYRAYLTGIIGFEMKDRLGGLYPHTRVTPYQHMMLHFGDLLHLFGPVHSWRCFAFERFNYILQSTKTNSRFG</sequence>
<proteinExistence type="predicted"/>
<comment type="caution">
    <text evidence="1">The sequence shown here is derived from an EMBL/GenBank/DDBJ whole genome shotgun (WGS) entry which is preliminary data.</text>
</comment>
<gene>
    <name evidence="1" type="ORF">F5876DRAFT_12647</name>
</gene>
<evidence type="ECO:0000313" key="1">
    <source>
        <dbReference type="EMBL" id="KAJ3806785.1"/>
    </source>
</evidence>
<feature type="non-terminal residue" evidence="1">
    <location>
        <position position="1"/>
    </location>
</feature>
<name>A0ACC1TPW7_9AGAR</name>